<reference evidence="2 3" key="1">
    <citation type="submission" date="2020-02" db="EMBL/GenBank/DDBJ databases">
        <title>Whole-genome analyses of novel actinobacteria.</title>
        <authorList>
            <person name="Sahin N."/>
        </authorList>
    </citation>
    <scope>NUCLEOTIDE SEQUENCE [LARGE SCALE GENOMIC DNA]</scope>
    <source>
        <strain evidence="2 3">A7024</strain>
    </source>
</reference>
<dbReference type="GO" id="GO:0071949">
    <property type="term" value="F:FAD binding"/>
    <property type="evidence" value="ECO:0007669"/>
    <property type="project" value="InterPro"/>
</dbReference>
<feature type="domain" description="FAD-binding" evidence="1">
    <location>
        <begin position="2"/>
        <end position="331"/>
    </location>
</feature>
<organism evidence="2 3">
    <name type="scientific">Streptomyces coryli</name>
    <dbReference type="NCBI Taxonomy" id="1128680"/>
    <lineage>
        <taxon>Bacteria</taxon>
        <taxon>Bacillati</taxon>
        <taxon>Actinomycetota</taxon>
        <taxon>Actinomycetes</taxon>
        <taxon>Kitasatosporales</taxon>
        <taxon>Streptomycetaceae</taxon>
        <taxon>Streptomyces</taxon>
    </lineage>
</organism>
<name>A0A6G4TWQ8_9ACTN</name>
<dbReference type="PANTHER" id="PTHR46865:SF2">
    <property type="entry name" value="MONOOXYGENASE"/>
    <property type="match status" value="1"/>
</dbReference>
<dbReference type="Pfam" id="PF01494">
    <property type="entry name" value="FAD_binding_3"/>
    <property type="match status" value="1"/>
</dbReference>
<evidence type="ECO:0000313" key="2">
    <source>
        <dbReference type="EMBL" id="NGN63548.1"/>
    </source>
</evidence>
<dbReference type="Gene3D" id="3.50.50.60">
    <property type="entry name" value="FAD/NAD(P)-binding domain"/>
    <property type="match status" value="1"/>
</dbReference>
<accession>A0A6G4TWQ8</accession>
<protein>
    <submittedName>
        <fullName evidence="2">FAD-dependent oxidoreductase</fullName>
    </submittedName>
</protein>
<dbReference type="InterPro" id="IPR036188">
    <property type="entry name" value="FAD/NAD-bd_sf"/>
</dbReference>
<dbReference type="InterPro" id="IPR002938">
    <property type="entry name" value="FAD-bd"/>
</dbReference>
<evidence type="ECO:0000259" key="1">
    <source>
        <dbReference type="Pfam" id="PF01494"/>
    </source>
</evidence>
<evidence type="ECO:0000313" key="3">
    <source>
        <dbReference type="Proteomes" id="UP000481583"/>
    </source>
</evidence>
<dbReference type="EMBL" id="JAAKZV010000016">
    <property type="protein sequence ID" value="NGN63548.1"/>
    <property type="molecule type" value="Genomic_DNA"/>
</dbReference>
<dbReference type="PANTHER" id="PTHR46865">
    <property type="entry name" value="OXIDOREDUCTASE-RELATED"/>
    <property type="match status" value="1"/>
</dbReference>
<dbReference type="InterPro" id="IPR051704">
    <property type="entry name" value="FAD_aromatic-hydroxylase"/>
</dbReference>
<proteinExistence type="predicted"/>
<dbReference type="Proteomes" id="UP000481583">
    <property type="component" value="Unassembled WGS sequence"/>
</dbReference>
<comment type="caution">
    <text evidence="2">The sequence shown here is derived from an EMBL/GenBank/DDBJ whole genome shotgun (WGS) entry which is preliminary data.</text>
</comment>
<dbReference type="SUPFAM" id="SSF51905">
    <property type="entry name" value="FAD/NAD(P)-binding domain"/>
    <property type="match status" value="1"/>
</dbReference>
<dbReference type="Gene3D" id="3.30.9.10">
    <property type="entry name" value="D-Amino Acid Oxidase, subunit A, domain 2"/>
    <property type="match status" value="1"/>
</dbReference>
<dbReference type="PRINTS" id="PR00420">
    <property type="entry name" value="RNGMNOXGNASE"/>
</dbReference>
<keyword evidence="3" id="KW-1185">Reference proteome</keyword>
<sequence length="377" mass="41175">MDILISGASVAGPALAYWLRRHGFNPTVVERAPRLRDGGFAVDFRGEALDVLDRMGLLEQVRALDTGMGDAALVDGDGRRYATLPAVVFAGELEILKGDLTRLLYEATSDGTEYLFDDSIASLEQDADGVHVTFERSAPRTFDLVVGADGLHSRTRALAFGPEEKYLRHLGIYSAIFTLDNYLDLRHTGQLYSVPGRAANIFSARGNTEARAALHFASEPLAYDRRDPDATKRLLTERFAAEGWEVPRLLRELAAADDVYFDANAQVEMDTWSTGRVALLGDAGYCAAPTSGRGTSQALIGAYVLAGELAAARGDHTRAFTAYERELRPYVAEHQQAGRKGAEHFFMGSPTQEMLDAIAAQAAAGPRTELVRLRDYR</sequence>
<dbReference type="AlphaFoldDB" id="A0A6G4TWQ8"/>
<gene>
    <name evidence="2" type="ORF">G5C51_06465</name>
</gene>
<dbReference type="RefSeq" id="WP_165233132.1">
    <property type="nucleotide sequence ID" value="NZ_JAAKZV010000016.1"/>
</dbReference>